<name>A0AAN5A123_9RHOB</name>
<keyword evidence="3" id="KW-1185">Reference proteome</keyword>
<evidence type="ECO:0000313" key="2">
    <source>
        <dbReference type="EMBL" id="SDX72228.1"/>
    </source>
</evidence>
<accession>A0AAN5A123</accession>
<sequence length="227" mass="26925">MRVYKFYRADYARQAILKQRLKLTTLNDVNDPFELRAVSSGDQRIRLELERWRQEKSRELAFISFSRGRKNPVVWSHYADNYRGVCLGFQVDDKYLAEIEYTQSRLMFPRYDLKERMASSDWRKRIFPFVTKFAHWQYEDELRAFHELGGADVIHDNGLCFQPFGDTFTLKEIILGPGYQPVKNADERKEIMDAVAQFEGCSTKTARLAFNEFEVAIQHERSRQKQI</sequence>
<reference evidence="1" key="3">
    <citation type="submission" date="2023-06" db="EMBL/GenBank/DDBJ databases">
        <authorList>
            <person name="Sun Q."/>
            <person name="Zhou Y."/>
        </authorList>
    </citation>
    <scope>NUCLEOTIDE SEQUENCE</scope>
    <source>
        <strain evidence="1">CGMCC 1.10859</strain>
    </source>
</reference>
<evidence type="ECO:0000313" key="4">
    <source>
        <dbReference type="Proteomes" id="UP000634647"/>
    </source>
</evidence>
<reference evidence="1" key="1">
    <citation type="journal article" date="2014" name="Int. J. Syst. Evol. Microbiol.">
        <title>Complete genome sequence of Corynebacterium casei LMG S-19264T (=DSM 44701T), isolated from a smear-ripened cheese.</title>
        <authorList>
            <consortium name="US DOE Joint Genome Institute (JGI-PGF)"/>
            <person name="Walter F."/>
            <person name="Albersmeier A."/>
            <person name="Kalinowski J."/>
            <person name="Ruckert C."/>
        </authorList>
    </citation>
    <scope>NUCLEOTIDE SEQUENCE</scope>
    <source>
        <strain evidence="1">CGMCC 1.10859</strain>
    </source>
</reference>
<dbReference type="Proteomes" id="UP000199541">
    <property type="component" value="Unassembled WGS sequence"/>
</dbReference>
<protein>
    <recommendedName>
        <fullName evidence="5">DUF2971 domain-containing protein</fullName>
    </recommendedName>
</protein>
<dbReference type="Proteomes" id="UP000634647">
    <property type="component" value="Unassembled WGS sequence"/>
</dbReference>
<evidence type="ECO:0000313" key="1">
    <source>
        <dbReference type="EMBL" id="GHE05432.1"/>
    </source>
</evidence>
<proteinExistence type="predicted"/>
<evidence type="ECO:0000313" key="3">
    <source>
        <dbReference type="Proteomes" id="UP000199541"/>
    </source>
</evidence>
<evidence type="ECO:0008006" key="5">
    <source>
        <dbReference type="Google" id="ProtNLM"/>
    </source>
</evidence>
<comment type="caution">
    <text evidence="1">The sequence shown here is derived from an EMBL/GenBank/DDBJ whole genome shotgun (WGS) entry which is preliminary data.</text>
</comment>
<reference evidence="2 3" key="2">
    <citation type="submission" date="2016-10" db="EMBL/GenBank/DDBJ databases">
        <authorList>
            <person name="Varghese N."/>
            <person name="Submissions S."/>
        </authorList>
    </citation>
    <scope>NUCLEOTIDE SEQUENCE [LARGE SCALE GENOMIC DNA]</scope>
    <source>
        <strain evidence="2 3">DSM 24802</strain>
    </source>
</reference>
<dbReference type="AlphaFoldDB" id="A0AAN5A123"/>
<gene>
    <name evidence="1" type="ORF">GCM10008024_36130</name>
    <name evidence="2" type="ORF">SAMN05444006_12632</name>
</gene>
<dbReference type="EMBL" id="FNOB01000026">
    <property type="protein sequence ID" value="SDX72228.1"/>
    <property type="molecule type" value="Genomic_DNA"/>
</dbReference>
<organism evidence="1 4">
    <name type="scientific">Allgaiera indica</name>
    <dbReference type="NCBI Taxonomy" id="765699"/>
    <lineage>
        <taxon>Bacteria</taxon>
        <taxon>Pseudomonadati</taxon>
        <taxon>Pseudomonadota</taxon>
        <taxon>Alphaproteobacteria</taxon>
        <taxon>Rhodobacterales</taxon>
        <taxon>Paracoccaceae</taxon>
        <taxon>Allgaiera</taxon>
    </lineage>
</organism>
<dbReference type="RefSeq" id="WP_035838868.1">
    <property type="nucleotide sequence ID" value="NZ_BNAB01000024.1"/>
</dbReference>
<dbReference type="EMBL" id="BNAB01000024">
    <property type="protein sequence ID" value="GHE05432.1"/>
    <property type="molecule type" value="Genomic_DNA"/>
</dbReference>